<comment type="caution">
    <text evidence="2">The sequence shown here is derived from an EMBL/GenBank/DDBJ whole genome shotgun (WGS) entry which is preliminary data.</text>
</comment>
<protein>
    <submittedName>
        <fullName evidence="2">Uncharacterized protein</fullName>
    </submittedName>
</protein>
<name>A0A073HZY6_9SPIT</name>
<evidence type="ECO:0000313" key="2">
    <source>
        <dbReference type="EMBL" id="KEJ82796.1"/>
    </source>
</evidence>
<feature type="region of interest" description="Disordered" evidence="1">
    <location>
        <begin position="170"/>
        <end position="206"/>
    </location>
</feature>
<evidence type="ECO:0000256" key="1">
    <source>
        <dbReference type="SAM" id="MobiDB-lite"/>
    </source>
</evidence>
<accession>A0A073HZY6</accession>
<organism evidence="2 3">
    <name type="scientific">Oxytricha trifallax</name>
    <dbReference type="NCBI Taxonomy" id="1172189"/>
    <lineage>
        <taxon>Eukaryota</taxon>
        <taxon>Sar</taxon>
        <taxon>Alveolata</taxon>
        <taxon>Ciliophora</taxon>
        <taxon>Intramacronucleata</taxon>
        <taxon>Spirotrichea</taxon>
        <taxon>Stichotrichia</taxon>
        <taxon>Sporadotrichida</taxon>
        <taxon>Oxytrichidae</taxon>
        <taxon>Oxytrichinae</taxon>
        <taxon>Oxytricha</taxon>
    </lineage>
</organism>
<keyword evidence="3" id="KW-1185">Reference proteome</keyword>
<evidence type="ECO:0000313" key="3">
    <source>
        <dbReference type="Proteomes" id="UP000053232"/>
    </source>
</evidence>
<feature type="compositionally biased region" description="Basic residues" evidence="1">
    <location>
        <begin position="170"/>
        <end position="189"/>
    </location>
</feature>
<gene>
    <name evidence="2" type="ORF">OXYTRIMIC_429</name>
</gene>
<reference evidence="3" key="1">
    <citation type="journal article" date="2014" name="Cell">
        <title>The Architecture of a Scrambled Genome Reveals Massive Levels of Genomic Rearrangement during Development.</title>
        <authorList>
            <person name="Chen X."/>
            <person name="Bracht J.R."/>
            <person name="Goldman A.D."/>
            <person name="Dolzhenko E."/>
            <person name="Clay D.M."/>
            <person name="Swart E.C."/>
            <person name="Perlman D.H."/>
            <person name="Doak T.G."/>
            <person name="Stuart A."/>
            <person name="Amemiya C.T."/>
            <person name="Sebra R.P."/>
            <person name="Landweber L.F."/>
        </authorList>
    </citation>
    <scope>NUCLEOTIDE SEQUENCE [LARGE SCALE GENOMIC DNA]</scope>
    <source>
        <strain evidence="3">JRB310</strain>
    </source>
</reference>
<proteinExistence type="predicted"/>
<dbReference type="EMBL" id="ARYC01004006">
    <property type="protein sequence ID" value="KEJ82796.1"/>
    <property type="molecule type" value="Genomic_DNA"/>
</dbReference>
<sequence length="206" mass="23781">MCRRLHLTEAEILTFKRDNGISLQQMKDVVADSNHLYSPSLIFEWEMSKDSSHCNEFEQVIEQSKSRQFIMIYRNQAISCSYSHALTLKKCSKGLAVFYSARTAPQYSKIDKCAQRWDTGDFMNGVTRIQLFEMTPDDYSEEERAKQMTALQGIMTGSYQTPIMSKNILSKRNKKSNAKKLTSRKKSLRALRPPERENSSQIVQSN</sequence>
<dbReference type="AlphaFoldDB" id="A0A073HZY6"/>
<dbReference type="Proteomes" id="UP000053232">
    <property type="component" value="Unassembled WGS sequence"/>
</dbReference>